<dbReference type="AlphaFoldDB" id="A0A451GGF2"/>
<dbReference type="Proteomes" id="UP000287168">
    <property type="component" value="Unassembled WGS sequence"/>
</dbReference>
<comment type="caution">
    <text evidence="1">The sequence shown here is derived from an EMBL/GenBank/DDBJ whole genome shotgun (WGS) entry which is preliminary data.</text>
</comment>
<evidence type="ECO:0000313" key="2">
    <source>
        <dbReference type="Proteomes" id="UP000287168"/>
    </source>
</evidence>
<organism evidence="1 2">
    <name type="scientific">Falsigemmobacter intermedius</name>
    <dbReference type="NCBI Taxonomy" id="1553448"/>
    <lineage>
        <taxon>Bacteria</taxon>
        <taxon>Pseudomonadati</taxon>
        <taxon>Pseudomonadota</taxon>
        <taxon>Alphaproteobacteria</taxon>
        <taxon>Rhodobacterales</taxon>
        <taxon>Paracoccaceae</taxon>
        <taxon>Falsigemmobacter</taxon>
    </lineage>
</organism>
<protein>
    <submittedName>
        <fullName evidence="1">Uncharacterized protein</fullName>
    </submittedName>
</protein>
<keyword evidence="2" id="KW-1185">Reference proteome</keyword>
<accession>A0A451GGF2</accession>
<proteinExistence type="predicted"/>
<name>A0A451GGF2_9RHOB</name>
<dbReference type="EMBL" id="SBLC01000079">
    <property type="protein sequence ID" value="RWY35600.1"/>
    <property type="molecule type" value="Genomic_DNA"/>
</dbReference>
<evidence type="ECO:0000313" key="1">
    <source>
        <dbReference type="EMBL" id="RWY35600.1"/>
    </source>
</evidence>
<gene>
    <name evidence="1" type="ORF">EP867_18700</name>
</gene>
<sequence length="161" mass="17933">MFRSAPRSSFQIHPLALPAYDVLRRLGIPEVWGPCLCVSAPDAAQGLPSLAVAGFGWLHCAEDVIPVLEFPAQTTPAELRKLGWREVAAQFPACVATSEQRASFLMALSQRCPREELGLFGLPASRDVTQLRRRFRLRRERLEPKPEPDVFTEAVRGLGLR</sequence>
<reference evidence="1 2" key="1">
    <citation type="journal article" date="2015" name="Int. J. Syst. Evol. Microbiol.">
        <title>Gemmobacter intermedius sp. nov., isolated from a white stork (Ciconia ciconia).</title>
        <authorList>
            <person name="Kampfer P."/>
            <person name="Jerzak L."/>
            <person name="Wilharm G."/>
            <person name="Golke J."/>
            <person name="Busse H.J."/>
            <person name="Glaeser S.P."/>
        </authorList>
    </citation>
    <scope>NUCLEOTIDE SEQUENCE [LARGE SCALE GENOMIC DNA]</scope>
    <source>
        <strain evidence="1 2">119/4</strain>
    </source>
</reference>